<keyword evidence="1" id="KW-0732">Signal</keyword>
<proteinExistence type="predicted"/>
<feature type="chain" id="PRO_5047295146" evidence="1">
    <location>
        <begin position="24"/>
        <end position="48"/>
    </location>
</feature>
<accession>A0ABT5U0P5</accession>
<dbReference type="Proteomes" id="UP001165561">
    <property type="component" value="Unassembled WGS sequence"/>
</dbReference>
<sequence length="48" mass="4957">MSLFKTAAATAALLAAIAVPAQSENLQTDPKGDVLQPMCGACWPTQPK</sequence>
<feature type="signal peptide" evidence="1">
    <location>
        <begin position="1"/>
        <end position="23"/>
    </location>
</feature>
<evidence type="ECO:0000313" key="3">
    <source>
        <dbReference type="Proteomes" id="UP001165561"/>
    </source>
</evidence>
<reference evidence="2" key="1">
    <citation type="submission" date="2023-02" db="EMBL/GenBank/DDBJ databases">
        <title>Georgenia sp.10Sc9-8, isolated from a soil sample collected from the Taklamakan desert.</title>
        <authorList>
            <person name="Liu S."/>
        </authorList>
    </citation>
    <scope>NUCLEOTIDE SEQUENCE</scope>
    <source>
        <strain evidence="2">10Sc9-8</strain>
    </source>
</reference>
<protein>
    <submittedName>
        <fullName evidence="2">Uncharacterized protein</fullName>
    </submittedName>
</protein>
<evidence type="ECO:0000313" key="2">
    <source>
        <dbReference type="EMBL" id="MDD9207762.1"/>
    </source>
</evidence>
<dbReference type="EMBL" id="JARACI010001152">
    <property type="protein sequence ID" value="MDD9207762.1"/>
    <property type="molecule type" value="Genomic_DNA"/>
</dbReference>
<evidence type="ECO:0000256" key="1">
    <source>
        <dbReference type="SAM" id="SignalP"/>
    </source>
</evidence>
<comment type="caution">
    <text evidence="2">The sequence shown here is derived from an EMBL/GenBank/DDBJ whole genome shotgun (WGS) entry which is preliminary data.</text>
</comment>
<organism evidence="2 3">
    <name type="scientific">Georgenia halotolerans</name>
    <dbReference type="NCBI Taxonomy" id="3028317"/>
    <lineage>
        <taxon>Bacteria</taxon>
        <taxon>Bacillati</taxon>
        <taxon>Actinomycetota</taxon>
        <taxon>Actinomycetes</taxon>
        <taxon>Micrococcales</taxon>
        <taxon>Bogoriellaceae</taxon>
        <taxon>Georgenia</taxon>
    </lineage>
</organism>
<keyword evidence="3" id="KW-1185">Reference proteome</keyword>
<name>A0ABT5U0P5_9MICO</name>
<gene>
    <name evidence="2" type="ORF">PU560_15000</name>
</gene>